<name>A0A2T6ZBJ1_TUBBO</name>
<feature type="compositionally biased region" description="Basic and acidic residues" evidence="1">
    <location>
        <begin position="233"/>
        <end position="251"/>
    </location>
</feature>
<reference evidence="3 4" key="1">
    <citation type="submission" date="2017-04" db="EMBL/GenBank/DDBJ databases">
        <title>Draft genome sequence of Tuber borchii Vittad., a whitish edible truffle.</title>
        <authorList>
            <consortium name="DOE Joint Genome Institute"/>
            <person name="Murat C."/>
            <person name="Kuo A."/>
            <person name="Barry K.W."/>
            <person name="Clum A."/>
            <person name="Dockter R.B."/>
            <person name="Fauchery L."/>
            <person name="Iotti M."/>
            <person name="Kohler A."/>
            <person name="Labutti K."/>
            <person name="Lindquist E.A."/>
            <person name="Lipzen A."/>
            <person name="Ohm R.A."/>
            <person name="Wang M."/>
            <person name="Grigoriev I.V."/>
            <person name="Zambonelli A."/>
            <person name="Martin F.M."/>
        </authorList>
    </citation>
    <scope>NUCLEOTIDE SEQUENCE [LARGE SCALE GENOMIC DNA]</scope>
    <source>
        <strain evidence="3 4">Tbo3840</strain>
    </source>
</reference>
<gene>
    <name evidence="3" type="ORF">B9Z19DRAFT_1136573</name>
</gene>
<dbReference type="InterPro" id="IPR024752">
    <property type="entry name" value="Myb/SANT-like_dom"/>
</dbReference>
<keyword evidence="4" id="KW-1185">Reference proteome</keyword>
<evidence type="ECO:0000313" key="4">
    <source>
        <dbReference type="Proteomes" id="UP000244722"/>
    </source>
</evidence>
<accession>A0A2T6ZBJ1</accession>
<feature type="region of interest" description="Disordered" evidence="1">
    <location>
        <begin position="137"/>
        <end position="160"/>
    </location>
</feature>
<dbReference type="Pfam" id="PF12776">
    <property type="entry name" value="Myb_DNA-bind_3"/>
    <property type="match status" value="1"/>
</dbReference>
<dbReference type="OrthoDB" id="3186724at2759"/>
<feature type="region of interest" description="Disordered" evidence="1">
    <location>
        <begin position="228"/>
        <end position="264"/>
    </location>
</feature>
<evidence type="ECO:0000256" key="1">
    <source>
        <dbReference type="SAM" id="MobiDB-lite"/>
    </source>
</evidence>
<dbReference type="Proteomes" id="UP000244722">
    <property type="component" value="Unassembled WGS sequence"/>
</dbReference>
<dbReference type="PANTHER" id="PTHR46929">
    <property type="entry name" value="EXPRESSED PROTEIN"/>
    <property type="match status" value="1"/>
</dbReference>
<dbReference type="EMBL" id="NESQ01000456">
    <property type="protein sequence ID" value="PUU72839.1"/>
    <property type="molecule type" value="Genomic_DNA"/>
</dbReference>
<dbReference type="PANTHER" id="PTHR46929:SF3">
    <property type="entry name" value="MYB_SANT-LIKE DOMAIN-CONTAINING PROTEIN"/>
    <property type="match status" value="1"/>
</dbReference>
<dbReference type="STRING" id="42251.A0A2T6ZBJ1"/>
<comment type="caution">
    <text evidence="3">The sequence shown here is derived from an EMBL/GenBank/DDBJ whole genome shotgun (WGS) entry which is preliminary data.</text>
</comment>
<evidence type="ECO:0000313" key="3">
    <source>
        <dbReference type="EMBL" id="PUU72839.1"/>
    </source>
</evidence>
<sequence length="264" mass="29557">MSQMASKARRNKAMWDDNKDKILIDCLLYQVSQGRLAGNIFKPQVWNEATRVLNNTFRPNVHSEQVKTRVRRLKQLYETFHHLINASGFGWDQEVHPAAKPFKENTLRFYAEVHQLFENTTATGDKAVSAESGLNTHGTISIDSSNSDNDPDVDVIYAESKPPSGLMFSKTFTPQKRALGSQESSSPQSISTVKYQPHYKRQRKAQGSGIQSGILALADGICRIADSLTKGQEAPKEDQPTQTTKEEESQLLHRPGNSTQENQP</sequence>
<protein>
    <recommendedName>
        <fullName evidence="2">Myb/SANT-like domain-containing protein</fullName>
    </recommendedName>
</protein>
<evidence type="ECO:0000259" key="2">
    <source>
        <dbReference type="Pfam" id="PF12776"/>
    </source>
</evidence>
<dbReference type="AlphaFoldDB" id="A0A2T6ZBJ1"/>
<feature type="domain" description="Myb/SANT-like" evidence="2">
    <location>
        <begin position="14"/>
        <end position="94"/>
    </location>
</feature>
<proteinExistence type="predicted"/>
<organism evidence="3 4">
    <name type="scientific">Tuber borchii</name>
    <name type="common">White truffle</name>
    <dbReference type="NCBI Taxonomy" id="42251"/>
    <lineage>
        <taxon>Eukaryota</taxon>
        <taxon>Fungi</taxon>
        <taxon>Dikarya</taxon>
        <taxon>Ascomycota</taxon>
        <taxon>Pezizomycotina</taxon>
        <taxon>Pezizomycetes</taxon>
        <taxon>Pezizales</taxon>
        <taxon>Tuberaceae</taxon>
        <taxon>Tuber</taxon>
    </lineage>
</organism>